<accession>A0A6J4V6J0</accession>
<protein>
    <submittedName>
        <fullName evidence="2">Carbon monoxide oxidation accessory protein CoxD</fullName>
    </submittedName>
</protein>
<feature type="compositionally biased region" description="Basic and acidic residues" evidence="1">
    <location>
        <begin position="133"/>
        <end position="143"/>
    </location>
</feature>
<organism evidence="2">
    <name type="scientific">uncultured Thermomicrobiales bacterium</name>
    <dbReference type="NCBI Taxonomy" id="1645740"/>
    <lineage>
        <taxon>Bacteria</taxon>
        <taxon>Pseudomonadati</taxon>
        <taxon>Thermomicrobiota</taxon>
        <taxon>Thermomicrobia</taxon>
        <taxon>Thermomicrobiales</taxon>
        <taxon>environmental samples</taxon>
    </lineage>
</organism>
<feature type="non-terminal residue" evidence="2">
    <location>
        <position position="1"/>
    </location>
</feature>
<dbReference type="EMBL" id="CADCWJ010000508">
    <property type="protein sequence ID" value="CAA9569606.1"/>
    <property type="molecule type" value="Genomic_DNA"/>
</dbReference>
<reference evidence="2" key="1">
    <citation type="submission" date="2020-02" db="EMBL/GenBank/DDBJ databases">
        <authorList>
            <person name="Meier V. D."/>
        </authorList>
    </citation>
    <scope>NUCLEOTIDE SEQUENCE</scope>
    <source>
        <strain evidence="2">AVDCRST_MAG87</strain>
    </source>
</reference>
<evidence type="ECO:0000256" key="1">
    <source>
        <dbReference type="SAM" id="MobiDB-lite"/>
    </source>
</evidence>
<name>A0A6J4V6J0_9BACT</name>
<proteinExistence type="predicted"/>
<feature type="region of interest" description="Disordered" evidence="1">
    <location>
        <begin position="59"/>
        <end position="214"/>
    </location>
</feature>
<sequence>APETVAPRGRGGCRQDGNRQGPCQRAGRSADPAAVLRGARCQFRHLRVGVSTADALPSLARSNRRSSAGGGATQPVRRGVPAQAATPPGDRRRPHPISGPADRRGGSRRPGARSVPARDPVRLPGHRAGIGNDPRRARPDRDPNVQPHAGDSRRAQAPVSLLLDRLPGLRQGVPDPLGQGARGIRPTRKADLRLYPGPARGGPVQVTRNGRDDRLGQRPACARLLGPDRRGRRRHLGCRVEVPGRCRQGPRRCRPKACLAGHKCGGLGV</sequence>
<dbReference type="AlphaFoldDB" id="A0A6J4V6J0"/>
<feature type="region of interest" description="Disordered" evidence="1">
    <location>
        <begin position="1"/>
        <end position="32"/>
    </location>
</feature>
<feature type="non-terminal residue" evidence="2">
    <location>
        <position position="269"/>
    </location>
</feature>
<evidence type="ECO:0000313" key="2">
    <source>
        <dbReference type="EMBL" id="CAA9569606.1"/>
    </source>
</evidence>
<gene>
    <name evidence="2" type="ORF">AVDCRST_MAG87-2285</name>
</gene>